<keyword evidence="2" id="KW-1185">Reference proteome</keyword>
<comment type="caution">
    <text evidence="1">The sequence shown here is derived from an EMBL/GenBank/DDBJ whole genome shotgun (WGS) entry which is preliminary data.</text>
</comment>
<evidence type="ECO:0000313" key="2">
    <source>
        <dbReference type="Proteomes" id="UP000238375"/>
    </source>
</evidence>
<organism evidence="1 2">
    <name type="scientific">Spirosoma oryzae</name>
    <dbReference type="NCBI Taxonomy" id="1469603"/>
    <lineage>
        <taxon>Bacteria</taxon>
        <taxon>Pseudomonadati</taxon>
        <taxon>Bacteroidota</taxon>
        <taxon>Cytophagia</taxon>
        <taxon>Cytophagales</taxon>
        <taxon>Cytophagaceae</taxon>
        <taxon>Spirosoma</taxon>
    </lineage>
</organism>
<dbReference type="AlphaFoldDB" id="A0A2T0SYB6"/>
<sequence length="79" mass="8770">MNLTVGDLQDALYGVDRDLPVYLDKTTPEIQARGLFNLATVKVAGVYDVPGLKDRVCLISFRDFSDLPEPGELPDFLQN</sequence>
<name>A0A2T0SYB6_9BACT</name>
<protein>
    <submittedName>
        <fullName evidence="1">Uncharacterized protein</fullName>
    </submittedName>
</protein>
<proteinExistence type="predicted"/>
<reference evidence="1 2" key="1">
    <citation type="submission" date="2018-03" db="EMBL/GenBank/DDBJ databases">
        <title>Genomic Encyclopedia of Archaeal and Bacterial Type Strains, Phase II (KMG-II): from individual species to whole genera.</title>
        <authorList>
            <person name="Goeker M."/>
        </authorList>
    </citation>
    <scope>NUCLEOTIDE SEQUENCE [LARGE SCALE GENOMIC DNA]</scope>
    <source>
        <strain evidence="1 2">DSM 28354</strain>
    </source>
</reference>
<dbReference type="RefSeq" id="WP_106138162.1">
    <property type="nucleotide sequence ID" value="NZ_PVTE01000009.1"/>
</dbReference>
<evidence type="ECO:0000313" key="1">
    <source>
        <dbReference type="EMBL" id="PRY38431.1"/>
    </source>
</evidence>
<accession>A0A2T0SYB6</accession>
<gene>
    <name evidence="1" type="ORF">CLV58_109158</name>
</gene>
<dbReference type="EMBL" id="PVTE01000009">
    <property type="protein sequence ID" value="PRY38431.1"/>
    <property type="molecule type" value="Genomic_DNA"/>
</dbReference>
<dbReference type="Proteomes" id="UP000238375">
    <property type="component" value="Unassembled WGS sequence"/>
</dbReference>